<dbReference type="Gene3D" id="3.40.640.10">
    <property type="entry name" value="Type I PLP-dependent aspartate aminotransferase-like (Major domain)"/>
    <property type="match status" value="1"/>
</dbReference>
<evidence type="ECO:0000256" key="6">
    <source>
        <dbReference type="RuleBase" id="RU000481"/>
    </source>
</evidence>
<evidence type="ECO:0000256" key="3">
    <source>
        <dbReference type="ARBA" id="ARBA00022576"/>
    </source>
</evidence>
<dbReference type="SUPFAM" id="SSF53383">
    <property type="entry name" value="PLP-dependent transferases"/>
    <property type="match status" value="1"/>
</dbReference>
<dbReference type="KEGG" id="bpm:BURPS1710b_3104"/>
<accession>Q3JPM6</accession>
<dbReference type="EnsemblBacteria" id="ABA49369">
    <property type="protein sequence ID" value="ABA49369"/>
    <property type="gene ID" value="BURPS1710b_3104"/>
</dbReference>
<feature type="domain" description="Aminotransferase class I/classII large" evidence="8">
    <location>
        <begin position="102"/>
        <end position="454"/>
    </location>
</feature>
<evidence type="ECO:0000313" key="9">
    <source>
        <dbReference type="EMBL" id="ABA49369.1"/>
    </source>
</evidence>
<dbReference type="InterPro" id="IPR004839">
    <property type="entry name" value="Aminotransferase_I/II_large"/>
</dbReference>
<feature type="region of interest" description="Disordered" evidence="7">
    <location>
        <begin position="1"/>
        <end position="42"/>
    </location>
</feature>
<evidence type="ECO:0000256" key="4">
    <source>
        <dbReference type="ARBA" id="ARBA00022679"/>
    </source>
</evidence>
<reference evidence="9 10" key="1">
    <citation type="submission" date="2005-09" db="EMBL/GenBank/DDBJ databases">
        <authorList>
            <person name="Woods D.E."/>
            <person name="Nierman W.C."/>
        </authorList>
    </citation>
    <scope>NUCLEOTIDE SEQUENCE [LARGE SCALE GENOMIC DNA]</scope>
    <source>
        <strain evidence="9 10">1710b</strain>
    </source>
</reference>
<organism evidence="9 10">
    <name type="scientific">Burkholderia pseudomallei (strain 1710b)</name>
    <dbReference type="NCBI Taxonomy" id="320372"/>
    <lineage>
        <taxon>Bacteria</taxon>
        <taxon>Pseudomonadati</taxon>
        <taxon>Pseudomonadota</taxon>
        <taxon>Betaproteobacteria</taxon>
        <taxon>Burkholderiales</taxon>
        <taxon>Burkholderiaceae</taxon>
        <taxon>Burkholderia</taxon>
        <taxon>pseudomallei group</taxon>
    </lineage>
</organism>
<evidence type="ECO:0000256" key="1">
    <source>
        <dbReference type="ARBA" id="ARBA00001933"/>
    </source>
</evidence>
<dbReference type="HOGENOM" id="CLU_017584_4_3_4"/>
<comment type="similarity">
    <text evidence="2 6">Belongs to the class-I pyridoxal-phosphate-dependent aminotransferase family.</text>
</comment>
<dbReference type="PROSITE" id="PS00105">
    <property type="entry name" value="AA_TRANSFER_CLASS_1"/>
    <property type="match status" value="1"/>
</dbReference>
<keyword evidence="5" id="KW-0663">Pyridoxal phosphate</keyword>
<protein>
    <recommendedName>
        <fullName evidence="6">Aminotransferase</fullName>
        <ecNumber evidence="6">2.6.1.-</ecNumber>
    </recommendedName>
</protein>
<evidence type="ECO:0000259" key="8">
    <source>
        <dbReference type="Pfam" id="PF00155"/>
    </source>
</evidence>
<evidence type="ECO:0000256" key="5">
    <source>
        <dbReference type="ARBA" id="ARBA00022898"/>
    </source>
</evidence>
<name>Q3JPM6_BURP1</name>
<dbReference type="GO" id="GO:0030170">
    <property type="term" value="F:pyridoxal phosphate binding"/>
    <property type="evidence" value="ECO:0007669"/>
    <property type="project" value="InterPro"/>
</dbReference>
<evidence type="ECO:0000313" key="10">
    <source>
        <dbReference type="Proteomes" id="UP000002700"/>
    </source>
</evidence>
<proteinExistence type="inferred from homology"/>
<evidence type="ECO:0000256" key="2">
    <source>
        <dbReference type="ARBA" id="ARBA00007441"/>
    </source>
</evidence>
<keyword evidence="3 6" id="KW-0032">Aminotransferase</keyword>
<dbReference type="PANTHER" id="PTHR46383">
    <property type="entry name" value="ASPARTATE AMINOTRANSFERASE"/>
    <property type="match status" value="1"/>
</dbReference>
<feature type="compositionally biased region" description="Basic residues" evidence="7">
    <location>
        <begin position="1"/>
        <end position="11"/>
    </location>
</feature>
<comment type="cofactor">
    <cofactor evidence="1 6">
        <name>pyridoxal 5'-phosphate</name>
        <dbReference type="ChEBI" id="CHEBI:597326"/>
    </cofactor>
</comment>
<sequence length="460" mass="49521">MKPSSSRRRSAARTATSTSTACSTSWPSSCARPRRKRGAARNLPLRARGARPLFAFLPRFDSTMNTAADSLLRLASRVDAIEPFYVMEIVKEAAVLERAGRDIIHMSIGEPDFTAPEPVVDAAAAALRRGVTQYTSALGIAPLREAIAAHYARAHGLSIAPERIVVTAGASAALLLACLALVGRDDEVLMPDPSYPCNRHFVATAEGRAVLVPSGPETRFQLTADDVKTRWGERTRGVLLASPSNPTGTSLEPAELGRIIDAVRARGGFSIVDEIYQGLSYDGAPVSALSFGDDVVTVNSFSKYFNMTGWRLGWLVVPPALVGTFEKLAQNLFICPSALAQHAALACFEPDTLAIYEARRAEFRRRRDFIVPAIESLGFKVPVMPDGAFYVYAQCGGVAHPAAGDSAALVNAMLHDAGVVLVPGMDFGVHAPRDYIRLSYATAYSRLEEAVERLGKLFGR</sequence>
<gene>
    <name evidence="9" type="primary">aspB</name>
    <name evidence="9" type="ordered locus">BURPS1710b_3104</name>
</gene>
<dbReference type="EC" id="2.6.1.-" evidence="6"/>
<dbReference type="InterPro" id="IPR015421">
    <property type="entry name" value="PyrdxlP-dep_Trfase_major"/>
</dbReference>
<feature type="compositionally biased region" description="Low complexity" evidence="7">
    <location>
        <begin position="12"/>
        <end position="31"/>
    </location>
</feature>
<dbReference type="InterPro" id="IPR004838">
    <property type="entry name" value="NHTrfase_class1_PyrdxlP-BS"/>
</dbReference>
<dbReference type="AlphaFoldDB" id="Q3JPM6"/>
<evidence type="ECO:0000256" key="7">
    <source>
        <dbReference type="SAM" id="MobiDB-lite"/>
    </source>
</evidence>
<dbReference type="CDD" id="cd00609">
    <property type="entry name" value="AAT_like"/>
    <property type="match status" value="1"/>
</dbReference>
<keyword evidence="4 6" id="KW-0808">Transferase</keyword>
<dbReference type="NCBIfam" id="NF005601">
    <property type="entry name" value="PRK07337.1"/>
    <property type="match status" value="1"/>
</dbReference>
<dbReference type="Pfam" id="PF00155">
    <property type="entry name" value="Aminotran_1_2"/>
    <property type="match status" value="1"/>
</dbReference>
<dbReference type="GO" id="GO:0006520">
    <property type="term" value="P:amino acid metabolic process"/>
    <property type="evidence" value="ECO:0007669"/>
    <property type="project" value="InterPro"/>
</dbReference>
<dbReference type="InterPro" id="IPR015424">
    <property type="entry name" value="PyrdxlP-dep_Trfase"/>
</dbReference>
<dbReference type="InterPro" id="IPR050596">
    <property type="entry name" value="AspAT/PAT-like"/>
</dbReference>
<dbReference type="GO" id="GO:0008483">
    <property type="term" value="F:transaminase activity"/>
    <property type="evidence" value="ECO:0007669"/>
    <property type="project" value="UniProtKB-KW"/>
</dbReference>
<dbReference type="Proteomes" id="UP000002700">
    <property type="component" value="Chromosome I"/>
</dbReference>
<dbReference type="EMBL" id="CP000124">
    <property type="protein sequence ID" value="ABA49369.1"/>
    <property type="molecule type" value="Genomic_DNA"/>
</dbReference>
<dbReference type="PANTHER" id="PTHR46383:SF2">
    <property type="entry name" value="AMINOTRANSFERASE"/>
    <property type="match status" value="1"/>
</dbReference>